<evidence type="ECO:0000256" key="1">
    <source>
        <dbReference type="SAM" id="MobiDB-lite"/>
    </source>
</evidence>
<reference evidence="4" key="2">
    <citation type="submission" date="2015-01" db="EMBL/GenBank/DDBJ databases">
        <title>Evolutionary Origins and Diversification of the Mycorrhizal Mutualists.</title>
        <authorList>
            <consortium name="DOE Joint Genome Institute"/>
            <consortium name="Mycorrhizal Genomics Consortium"/>
            <person name="Kohler A."/>
            <person name="Kuo A."/>
            <person name="Nagy L.G."/>
            <person name="Floudas D."/>
            <person name="Copeland A."/>
            <person name="Barry K.W."/>
            <person name="Cichocki N."/>
            <person name="Veneault-Fourrey C."/>
            <person name="LaButti K."/>
            <person name="Lindquist E.A."/>
            <person name="Lipzen A."/>
            <person name="Lundell T."/>
            <person name="Morin E."/>
            <person name="Murat C."/>
            <person name="Riley R."/>
            <person name="Ohm R."/>
            <person name="Sun H."/>
            <person name="Tunlid A."/>
            <person name="Henrissat B."/>
            <person name="Grigoriev I.V."/>
            <person name="Hibbett D.S."/>
            <person name="Martin F."/>
        </authorList>
    </citation>
    <scope>NUCLEOTIDE SEQUENCE [LARGE SCALE GENOMIC DNA]</scope>
    <source>
        <strain evidence="4">LaAM-08-1</strain>
    </source>
</reference>
<feature type="compositionally biased region" description="Low complexity" evidence="1">
    <location>
        <begin position="266"/>
        <end position="282"/>
    </location>
</feature>
<feature type="compositionally biased region" description="Low complexity" evidence="1">
    <location>
        <begin position="23"/>
        <end position="34"/>
    </location>
</feature>
<dbReference type="Pfam" id="PF17667">
    <property type="entry name" value="Pkinase_fungal"/>
    <property type="match status" value="2"/>
</dbReference>
<dbReference type="GO" id="GO:0004672">
    <property type="term" value="F:protein kinase activity"/>
    <property type="evidence" value="ECO:0007669"/>
    <property type="project" value="InterPro"/>
</dbReference>
<feature type="domain" description="Fungal-type protein kinase" evidence="2">
    <location>
        <begin position="606"/>
        <end position="734"/>
    </location>
</feature>
<reference evidence="3 4" key="1">
    <citation type="submission" date="2014-04" db="EMBL/GenBank/DDBJ databases">
        <authorList>
            <consortium name="DOE Joint Genome Institute"/>
            <person name="Kuo A."/>
            <person name="Kohler A."/>
            <person name="Nagy L.G."/>
            <person name="Floudas D."/>
            <person name="Copeland A."/>
            <person name="Barry K.W."/>
            <person name="Cichocki N."/>
            <person name="Veneault-Fourrey C."/>
            <person name="LaButti K."/>
            <person name="Lindquist E.A."/>
            <person name="Lipzen A."/>
            <person name="Lundell T."/>
            <person name="Morin E."/>
            <person name="Murat C."/>
            <person name="Sun H."/>
            <person name="Tunlid A."/>
            <person name="Henrissat B."/>
            <person name="Grigoriev I.V."/>
            <person name="Hibbett D.S."/>
            <person name="Martin F."/>
            <person name="Nordberg H.P."/>
            <person name="Cantor M.N."/>
            <person name="Hua S.X."/>
        </authorList>
    </citation>
    <scope>NUCLEOTIDE SEQUENCE [LARGE SCALE GENOMIC DNA]</scope>
    <source>
        <strain evidence="3 4">LaAM-08-1</strain>
    </source>
</reference>
<feature type="domain" description="Fungal-type protein kinase" evidence="2">
    <location>
        <begin position="331"/>
        <end position="406"/>
    </location>
</feature>
<dbReference type="EMBL" id="KN838564">
    <property type="protein sequence ID" value="KIK05000.1"/>
    <property type="molecule type" value="Genomic_DNA"/>
</dbReference>
<dbReference type="Gene3D" id="1.10.510.10">
    <property type="entry name" value="Transferase(Phosphotransferase) domain 1"/>
    <property type="match status" value="1"/>
</dbReference>
<proteinExistence type="predicted"/>
<dbReference type="InterPro" id="IPR008266">
    <property type="entry name" value="Tyr_kinase_AS"/>
</dbReference>
<accession>A0A0C9WZ14</accession>
<dbReference type="PANTHER" id="PTHR38248">
    <property type="entry name" value="FUNK1 6"/>
    <property type="match status" value="1"/>
</dbReference>
<dbReference type="InterPro" id="IPR040976">
    <property type="entry name" value="Pkinase_fungal"/>
</dbReference>
<dbReference type="OrthoDB" id="5569250at2759"/>
<feature type="compositionally biased region" description="Basic residues" evidence="1">
    <location>
        <begin position="229"/>
        <end position="240"/>
    </location>
</feature>
<dbReference type="InterPro" id="IPR011009">
    <property type="entry name" value="Kinase-like_dom_sf"/>
</dbReference>
<dbReference type="PANTHER" id="PTHR38248:SF2">
    <property type="entry name" value="FUNK1 11"/>
    <property type="match status" value="1"/>
</dbReference>
<dbReference type="AlphaFoldDB" id="A0A0C9WZ14"/>
<name>A0A0C9WZ14_9AGAR</name>
<gene>
    <name evidence="3" type="ORF">K443DRAFT_92142</name>
</gene>
<feature type="compositionally biased region" description="Polar residues" evidence="1">
    <location>
        <begin position="283"/>
        <end position="298"/>
    </location>
</feature>
<evidence type="ECO:0000313" key="4">
    <source>
        <dbReference type="Proteomes" id="UP000054477"/>
    </source>
</evidence>
<organism evidence="3 4">
    <name type="scientific">Laccaria amethystina LaAM-08-1</name>
    <dbReference type="NCBI Taxonomy" id="1095629"/>
    <lineage>
        <taxon>Eukaryota</taxon>
        <taxon>Fungi</taxon>
        <taxon>Dikarya</taxon>
        <taxon>Basidiomycota</taxon>
        <taxon>Agaricomycotina</taxon>
        <taxon>Agaricomycetes</taxon>
        <taxon>Agaricomycetidae</taxon>
        <taxon>Agaricales</taxon>
        <taxon>Agaricineae</taxon>
        <taxon>Hydnangiaceae</taxon>
        <taxon>Laccaria</taxon>
    </lineage>
</organism>
<dbReference type="STRING" id="1095629.A0A0C9WZ14"/>
<protein>
    <recommendedName>
        <fullName evidence="2">Fungal-type protein kinase domain-containing protein</fullName>
    </recommendedName>
</protein>
<sequence>MASSHSSFDSSSSVYSYFSSQESSDWSSDTSSMSTPRKIHTNGLHTHTREVMDSVLQNELIGNRFEDIIVESFVQEVFGLSPQRMAEILAMALELDPTAVSTYDTVAQSDAEPKLHAPFRKIVDQLLDQLYAHFELGDRHDGFWDRRGGYSIESNYASRKPDMLRMWKPIPADIDCWDLVKCIIEFKNVADKTKEKMSSIPEDNPDMALSSTEVIKATSDSLPVLVGRGRGRGSRGRRGSRGTTSGSGGDGVTGKAKALKTRTQRSRSTTSEPSPFPSASTSNHTSTESLQNPSSTTDLPLIEGLGKRKRSADDTASRGSKRSLKPNLKEVQLASYGVECLSVGNRHYVTGIYIDRWMMTLWYYDRHAILRTVPFNFREEPKLLALVMFALSQCDKHRAGFSPFFYKSIPPVPAVHSATDNAALDCEAPGTGELHLEGSLSNITFSDILTLGIAAPVNDVRQPEVEEPEVETAPGESPAYTPAETLDDECFLMFPPTGTEKERVPRFRIKEVLSTYYGMVGRGTSVFSVQEVNNNDIVEDPLLALKMSWQWHFRTPEGETISALRQAIADWADHLPDIKFYTSYQPEDLDLPWTRLNVKKPPNNTIQSRYLHAMAAKQYKCLWEAGNIKKFKQAFLDCVECHYHAWKDGRVLHRDLSETNLMVYSVDNAKVKGVVNDWDMSSKLGEDGNVIRSAAIHRTGTAPFMACDLLSEVAEWPHFYRHDLESLFYILLWAAIHYDLKKGEQYRTGKAHPRFEGWVADGLDKKFAFLSNEVAMDAIFSNIGPGFESLKTEWLVPLWKLFHDAHVNKRRWNPSADANYDHATCDGRLTFETFMGAMGATPRGNSVVV</sequence>
<dbReference type="HOGENOM" id="CLU_018408_0_0_1"/>
<evidence type="ECO:0000313" key="3">
    <source>
        <dbReference type="EMBL" id="KIK05000.1"/>
    </source>
</evidence>
<keyword evidence="4" id="KW-1185">Reference proteome</keyword>
<evidence type="ECO:0000259" key="2">
    <source>
        <dbReference type="Pfam" id="PF17667"/>
    </source>
</evidence>
<dbReference type="SUPFAM" id="SSF56112">
    <property type="entry name" value="Protein kinase-like (PK-like)"/>
    <property type="match status" value="1"/>
</dbReference>
<dbReference type="PROSITE" id="PS00109">
    <property type="entry name" value="PROTEIN_KINASE_TYR"/>
    <property type="match status" value="1"/>
</dbReference>
<dbReference type="Proteomes" id="UP000054477">
    <property type="component" value="Unassembled WGS sequence"/>
</dbReference>
<feature type="region of interest" description="Disordered" evidence="1">
    <location>
        <begin position="23"/>
        <end position="44"/>
    </location>
</feature>
<feature type="region of interest" description="Disordered" evidence="1">
    <location>
        <begin position="220"/>
        <end position="324"/>
    </location>
</feature>